<proteinExistence type="predicted"/>
<keyword evidence="1 2" id="KW-0732">Signal</keyword>
<dbReference type="PROSITE" id="PS51318">
    <property type="entry name" value="TAT"/>
    <property type="match status" value="1"/>
</dbReference>
<evidence type="ECO:0000313" key="4">
    <source>
        <dbReference type="EMBL" id="POR48656.1"/>
    </source>
</evidence>
<reference evidence="4 5" key="1">
    <citation type="submission" date="2018-01" db="EMBL/GenBank/DDBJ databases">
        <title>Genomic Encyclopedia of Type Strains, Phase III (KMG-III): the genomes of soil and plant-associated and newly described type strains.</title>
        <authorList>
            <person name="Whitman W."/>
        </authorList>
    </citation>
    <scope>NUCLEOTIDE SEQUENCE [LARGE SCALE GENOMIC DNA]</scope>
    <source>
        <strain evidence="4 5">1131</strain>
    </source>
</reference>
<dbReference type="InterPro" id="IPR001638">
    <property type="entry name" value="Solute-binding_3/MltF_N"/>
</dbReference>
<dbReference type="Pfam" id="PF00497">
    <property type="entry name" value="SBP_bac_3"/>
    <property type="match status" value="1"/>
</dbReference>
<sequence length="280" mass="30063">MTMLKTISRRAIFRRAMGLTLALGLAAALLPFGRNAAAAATPDEIKARGKFLVGVLTDYPPFGGTDANQKPAGYDADVAVLMAKALGVPLELVPVTGPNRIPYLLTNKIDVLIATFGITAERQKQVLFSNPYSALTIYVLAPKNVVIQKPEDLKNVSIGTARASTQDTAISAIMPPGTQLKRYDDDATALQAIISGQIQAIGASNTILAQLNKDYPQLNIEPKITLKEQANGMAFRKADTALAEWSNKFIAEIAANGQLSEINKRWFGIPLSSLPPMPTF</sequence>
<gene>
    <name evidence="4" type="ORF">CYD53_11488</name>
</gene>
<name>A0A2S4M1Q4_9HYPH</name>
<dbReference type="AlphaFoldDB" id="A0A2S4M1Q4"/>
<dbReference type="Proteomes" id="UP000236919">
    <property type="component" value="Unassembled WGS sequence"/>
</dbReference>
<evidence type="ECO:0000313" key="5">
    <source>
        <dbReference type="Proteomes" id="UP000236919"/>
    </source>
</evidence>
<dbReference type="SMART" id="SM00062">
    <property type="entry name" value="PBPb"/>
    <property type="match status" value="1"/>
</dbReference>
<feature type="signal peptide" evidence="2">
    <location>
        <begin position="1"/>
        <end position="36"/>
    </location>
</feature>
<keyword evidence="5" id="KW-1185">Reference proteome</keyword>
<dbReference type="InterPro" id="IPR006311">
    <property type="entry name" value="TAT_signal"/>
</dbReference>
<dbReference type="SUPFAM" id="SSF53850">
    <property type="entry name" value="Periplasmic binding protein-like II"/>
    <property type="match status" value="1"/>
</dbReference>
<evidence type="ECO:0000259" key="3">
    <source>
        <dbReference type="SMART" id="SM00062"/>
    </source>
</evidence>
<evidence type="ECO:0000256" key="2">
    <source>
        <dbReference type="SAM" id="SignalP"/>
    </source>
</evidence>
<dbReference type="PANTHER" id="PTHR35936">
    <property type="entry name" value="MEMBRANE-BOUND LYTIC MUREIN TRANSGLYCOSYLASE F"/>
    <property type="match status" value="1"/>
</dbReference>
<feature type="domain" description="Solute-binding protein family 3/N-terminal" evidence="3">
    <location>
        <begin position="50"/>
        <end position="270"/>
    </location>
</feature>
<accession>A0A2S4M1Q4</accession>
<dbReference type="EMBL" id="PQFZ01000014">
    <property type="protein sequence ID" value="POR48656.1"/>
    <property type="molecule type" value="Genomic_DNA"/>
</dbReference>
<dbReference type="CDD" id="cd01072">
    <property type="entry name" value="PBP2_SMa0082_like"/>
    <property type="match status" value="1"/>
</dbReference>
<dbReference type="Gene3D" id="3.40.190.10">
    <property type="entry name" value="Periplasmic binding protein-like II"/>
    <property type="match status" value="2"/>
</dbReference>
<organism evidence="4 5">
    <name type="scientific">Bosea psychrotolerans</name>
    <dbReference type="NCBI Taxonomy" id="1871628"/>
    <lineage>
        <taxon>Bacteria</taxon>
        <taxon>Pseudomonadati</taxon>
        <taxon>Pseudomonadota</taxon>
        <taxon>Alphaproteobacteria</taxon>
        <taxon>Hyphomicrobiales</taxon>
        <taxon>Boseaceae</taxon>
        <taxon>Bosea</taxon>
    </lineage>
</organism>
<dbReference type="PANTHER" id="PTHR35936:SF17">
    <property type="entry name" value="ARGININE-BINDING EXTRACELLULAR PROTEIN ARTP"/>
    <property type="match status" value="1"/>
</dbReference>
<dbReference type="RefSeq" id="WP_245928365.1">
    <property type="nucleotide sequence ID" value="NZ_PQFZ01000014.1"/>
</dbReference>
<evidence type="ECO:0000256" key="1">
    <source>
        <dbReference type="ARBA" id="ARBA00022729"/>
    </source>
</evidence>
<feature type="chain" id="PRO_5015720466" evidence="2">
    <location>
        <begin position="37"/>
        <end position="280"/>
    </location>
</feature>
<comment type="caution">
    <text evidence="4">The sequence shown here is derived from an EMBL/GenBank/DDBJ whole genome shotgun (WGS) entry which is preliminary data.</text>
</comment>
<protein>
    <submittedName>
        <fullName evidence="4">Amino acid ABC transporter substrate-binding protein (PAAT family)</fullName>
    </submittedName>
</protein>